<evidence type="ECO:0000313" key="4">
    <source>
        <dbReference type="Proteomes" id="UP000276133"/>
    </source>
</evidence>
<dbReference type="OrthoDB" id="10006218at2759"/>
<name>A0A3M7S668_BRAPC</name>
<gene>
    <name evidence="3" type="ORF">BpHYR1_006353</name>
</gene>
<organism evidence="3 4">
    <name type="scientific">Brachionus plicatilis</name>
    <name type="common">Marine rotifer</name>
    <name type="synonym">Brachionus muelleri</name>
    <dbReference type="NCBI Taxonomy" id="10195"/>
    <lineage>
        <taxon>Eukaryota</taxon>
        <taxon>Metazoa</taxon>
        <taxon>Spiralia</taxon>
        <taxon>Gnathifera</taxon>
        <taxon>Rotifera</taxon>
        <taxon>Eurotatoria</taxon>
        <taxon>Monogononta</taxon>
        <taxon>Pseudotrocha</taxon>
        <taxon>Ploima</taxon>
        <taxon>Brachionidae</taxon>
        <taxon>Brachionus</taxon>
    </lineage>
</organism>
<evidence type="ECO:0000313" key="3">
    <source>
        <dbReference type="EMBL" id="RNA31137.1"/>
    </source>
</evidence>
<dbReference type="PANTHER" id="PTHR32026">
    <property type="entry name" value="METHYLTRANSFERASE-LIKE PROTEIN 24"/>
    <property type="match status" value="1"/>
</dbReference>
<dbReference type="InterPro" id="IPR026913">
    <property type="entry name" value="METTL24"/>
</dbReference>
<keyword evidence="4" id="KW-1185">Reference proteome</keyword>
<evidence type="ECO:0000259" key="2">
    <source>
        <dbReference type="Pfam" id="PF05050"/>
    </source>
</evidence>
<dbReference type="PANTHER" id="PTHR32026:SF10">
    <property type="entry name" value="METHYLTRANSFERASE-LIKE PROTEIN 24-RELATED"/>
    <property type="match status" value="1"/>
</dbReference>
<comment type="caution">
    <text evidence="3">The sequence shown here is derived from an EMBL/GenBank/DDBJ whole genome shotgun (WGS) entry which is preliminary data.</text>
</comment>
<keyword evidence="3" id="KW-0489">Methyltransferase</keyword>
<dbReference type="GO" id="GO:0008168">
    <property type="term" value="F:methyltransferase activity"/>
    <property type="evidence" value="ECO:0007669"/>
    <property type="project" value="UniProtKB-KW"/>
</dbReference>
<reference evidence="3 4" key="1">
    <citation type="journal article" date="2018" name="Sci. Rep.">
        <title>Genomic signatures of local adaptation to the degree of environmental predictability in rotifers.</title>
        <authorList>
            <person name="Franch-Gras L."/>
            <person name="Hahn C."/>
            <person name="Garcia-Roger E.M."/>
            <person name="Carmona M.J."/>
            <person name="Serra M."/>
            <person name="Gomez A."/>
        </authorList>
    </citation>
    <scope>NUCLEOTIDE SEQUENCE [LARGE SCALE GENOMIC DNA]</scope>
    <source>
        <strain evidence="3">HYR1</strain>
    </source>
</reference>
<dbReference type="Proteomes" id="UP000276133">
    <property type="component" value="Unassembled WGS sequence"/>
</dbReference>
<keyword evidence="3" id="KW-0808">Transferase</keyword>
<accession>A0A3M7S668</accession>
<feature type="region of interest" description="Disordered" evidence="1">
    <location>
        <begin position="293"/>
        <end position="330"/>
    </location>
</feature>
<dbReference type="EMBL" id="REGN01001982">
    <property type="protein sequence ID" value="RNA31137.1"/>
    <property type="molecule type" value="Genomic_DNA"/>
</dbReference>
<sequence>MVVYIHKDSKSQLKEFFQTRLKSENQINSDLFLNQIRARDFMFYKCKNIKRIGGHLNFVNNAPDELWRIDGAWYICLDSKAEPQKSNCNVLSLGINHDYTFDNEMHNSFGCNIFSFDPFVEAEKFRKIRQSSPSLNNSPVLQVDDKWKFYRVGIVGKVKEKKSLSNSILDLTGLRDRVIDVFKMDIEGPEKEVFNNLDMNYACKYVKNLVFETHKNSKFADLVKLEKCFRLFWRSTRFFAGDSSGPTVLNSSRKKEEIESAIFFHSIFFSYKKIYTDPILIVVLGQPSKTKRALKRQPSEKSKDFAVNQDANPKPTTFGHIFRNENGMNTNPYNQASRKIQFKNNLYKTL</sequence>
<dbReference type="AlphaFoldDB" id="A0A3M7S668"/>
<dbReference type="Pfam" id="PF05050">
    <property type="entry name" value="Methyltransf_21"/>
    <property type="match status" value="1"/>
</dbReference>
<feature type="domain" description="Methyltransferase FkbM" evidence="2">
    <location>
        <begin position="76"/>
        <end position="219"/>
    </location>
</feature>
<evidence type="ECO:0000256" key="1">
    <source>
        <dbReference type="SAM" id="MobiDB-lite"/>
    </source>
</evidence>
<proteinExistence type="predicted"/>
<dbReference type="InterPro" id="IPR006342">
    <property type="entry name" value="FkbM_mtfrase"/>
</dbReference>
<dbReference type="GO" id="GO:0032259">
    <property type="term" value="P:methylation"/>
    <property type="evidence" value="ECO:0007669"/>
    <property type="project" value="UniProtKB-KW"/>
</dbReference>
<protein>
    <submittedName>
        <fullName evidence="3">Methyltransferase 24</fullName>
    </submittedName>
</protein>